<dbReference type="InterPro" id="IPR010131">
    <property type="entry name" value="MdtP/NodT-like"/>
</dbReference>
<dbReference type="Gene3D" id="1.20.1600.10">
    <property type="entry name" value="Outer membrane efflux proteins (OEP)"/>
    <property type="match status" value="1"/>
</dbReference>
<keyword evidence="2" id="KW-0449">Lipoprotein</keyword>
<dbReference type="NCBIfam" id="TIGR01845">
    <property type="entry name" value="outer_NodT"/>
    <property type="match status" value="1"/>
</dbReference>
<dbReference type="PANTHER" id="PTHR30203">
    <property type="entry name" value="OUTER MEMBRANE CATION EFFLUX PROTEIN"/>
    <property type="match status" value="1"/>
</dbReference>
<reference evidence="4" key="1">
    <citation type="journal article" date="2019" name="Int. J. Syst. Evol. Microbiol.">
        <title>The Global Catalogue of Microorganisms (GCM) 10K type strain sequencing project: providing services to taxonomists for standard genome sequencing and annotation.</title>
        <authorList>
            <consortium name="The Broad Institute Genomics Platform"/>
            <consortium name="The Broad Institute Genome Sequencing Center for Infectious Disease"/>
            <person name="Wu L."/>
            <person name="Ma J."/>
        </authorList>
    </citation>
    <scope>NUCLEOTIDE SEQUENCE [LARGE SCALE GENOMIC DNA]</scope>
    <source>
        <strain evidence="4">JCM 17066</strain>
    </source>
</reference>
<comment type="caution">
    <text evidence="3">The sequence shown here is derived from an EMBL/GenBank/DDBJ whole genome shotgun (WGS) entry which is preliminary data.</text>
</comment>
<dbReference type="RefSeq" id="WP_378997613.1">
    <property type="nucleotide sequence ID" value="NZ_JBHSMT010000014.1"/>
</dbReference>
<keyword evidence="2" id="KW-0472">Membrane</keyword>
<gene>
    <name evidence="3" type="ORF">ACFPM8_11135</name>
</gene>
<protein>
    <submittedName>
        <fullName evidence="3">Efflux transporter outer membrane subunit</fullName>
    </submittedName>
</protein>
<evidence type="ECO:0000313" key="3">
    <source>
        <dbReference type="EMBL" id="MFC5474509.1"/>
    </source>
</evidence>
<evidence type="ECO:0000256" key="1">
    <source>
        <dbReference type="ARBA" id="ARBA00007613"/>
    </source>
</evidence>
<organism evidence="3 4">
    <name type="scientific">Paraherbaspirillum soli</name>
    <dbReference type="NCBI Taxonomy" id="631222"/>
    <lineage>
        <taxon>Bacteria</taxon>
        <taxon>Pseudomonadati</taxon>
        <taxon>Pseudomonadota</taxon>
        <taxon>Betaproteobacteria</taxon>
        <taxon>Burkholderiales</taxon>
        <taxon>Oxalobacteraceae</taxon>
        <taxon>Paraherbaspirillum</taxon>
    </lineage>
</organism>
<sequence length="487" mass="51994">MRLPSVALILLAALAGCSVGPAYRRPQVVAPAAWKTDPADAYWRPISPAHAPLEPDWWRSFADPQLDALEQQALADNQTLRVASAHYDQAVAALAAASAALAPEVGLAASVARAKISADRPQLNYAVPSQSTVQNDIRLGVSINYELDLFGRIRLAADAAGASAQQAADDLVNARLILTADLATAYVALRELDAESDVLKRSVALQEKALDYVTARHELGAVSGLDLLQQQAQLDATRIEAQLLLNRRAQYEHAIAALTGQPAPLFSLAPRLQTLNAPTLPLGVPSELLQRRPDIASAERAMAAANARIGVARTAYFPSLTLAPNIGWEATRFADMLSAPALAWSVGGAAAELLFDGGRRTARVDFSRADYVAAEARYRQTVLDAFQQVQDGVTGLALLDGALRQAHAAVADAQRLLDFANDRYGGGLAAFIDVISAQQRLLDSERKEVQIRGQQIALVVFLAKALGGGWNDPQLPQPEPAPVERDS</sequence>
<name>A0ABW0M8H5_9BURK</name>
<dbReference type="InterPro" id="IPR003423">
    <property type="entry name" value="OMP_efflux"/>
</dbReference>
<comment type="similarity">
    <text evidence="1 2">Belongs to the outer membrane factor (OMF) (TC 1.B.17) family.</text>
</comment>
<keyword evidence="2" id="KW-1134">Transmembrane beta strand</keyword>
<accession>A0ABW0M8H5</accession>
<comment type="subcellular location">
    <subcellularLocation>
        <location evidence="2">Cell membrane</location>
        <topology evidence="2">Lipid-anchor</topology>
    </subcellularLocation>
</comment>
<dbReference type="Proteomes" id="UP001596045">
    <property type="component" value="Unassembled WGS sequence"/>
</dbReference>
<keyword evidence="2" id="KW-0812">Transmembrane</keyword>
<dbReference type="PANTHER" id="PTHR30203:SF33">
    <property type="entry name" value="BLR4455 PROTEIN"/>
    <property type="match status" value="1"/>
</dbReference>
<dbReference type="Gene3D" id="2.20.200.10">
    <property type="entry name" value="Outer membrane efflux proteins (OEP)"/>
    <property type="match status" value="1"/>
</dbReference>
<evidence type="ECO:0000313" key="4">
    <source>
        <dbReference type="Proteomes" id="UP001596045"/>
    </source>
</evidence>
<keyword evidence="4" id="KW-1185">Reference proteome</keyword>
<evidence type="ECO:0000256" key="2">
    <source>
        <dbReference type="RuleBase" id="RU362097"/>
    </source>
</evidence>
<dbReference type="Pfam" id="PF02321">
    <property type="entry name" value="OEP"/>
    <property type="match status" value="2"/>
</dbReference>
<keyword evidence="2" id="KW-0564">Palmitate</keyword>
<proteinExistence type="inferred from homology"/>
<dbReference type="EMBL" id="JBHSMT010000014">
    <property type="protein sequence ID" value="MFC5474509.1"/>
    <property type="molecule type" value="Genomic_DNA"/>
</dbReference>
<dbReference type="SUPFAM" id="SSF56954">
    <property type="entry name" value="Outer membrane efflux proteins (OEP)"/>
    <property type="match status" value="1"/>
</dbReference>
<dbReference type="PROSITE" id="PS51257">
    <property type="entry name" value="PROKAR_LIPOPROTEIN"/>
    <property type="match status" value="1"/>
</dbReference>